<evidence type="ECO:0000259" key="3">
    <source>
        <dbReference type="Pfam" id="PF23559"/>
    </source>
</evidence>
<dbReference type="Proteomes" id="UP000823775">
    <property type="component" value="Unassembled WGS sequence"/>
</dbReference>
<dbReference type="PANTHER" id="PTHR23155:SF1193">
    <property type="entry name" value="DISEASE RESISTANCE PROTEIN RPP13-RELATED"/>
    <property type="match status" value="1"/>
</dbReference>
<evidence type="ECO:0000313" key="4">
    <source>
        <dbReference type="EMBL" id="MCD9640762.1"/>
    </source>
</evidence>
<gene>
    <name evidence="4" type="ORF">HAX54_026291</name>
</gene>
<accession>A0ABS8V314</accession>
<organism evidence="4 5">
    <name type="scientific">Datura stramonium</name>
    <name type="common">Jimsonweed</name>
    <name type="synonym">Common thornapple</name>
    <dbReference type="NCBI Taxonomy" id="4076"/>
    <lineage>
        <taxon>Eukaryota</taxon>
        <taxon>Viridiplantae</taxon>
        <taxon>Streptophyta</taxon>
        <taxon>Embryophyta</taxon>
        <taxon>Tracheophyta</taxon>
        <taxon>Spermatophyta</taxon>
        <taxon>Magnoliopsida</taxon>
        <taxon>eudicotyledons</taxon>
        <taxon>Gunneridae</taxon>
        <taxon>Pentapetalae</taxon>
        <taxon>asterids</taxon>
        <taxon>lamiids</taxon>
        <taxon>Solanales</taxon>
        <taxon>Solanaceae</taxon>
        <taxon>Solanoideae</taxon>
        <taxon>Datureae</taxon>
        <taxon>Datura</taxon>
    </lineage>
</organism>
<dbReference type="Gene3D" id="1.10.10.10">
    <property type="entry name" value="Winged helix-like DNA-binding domain superfamily/Winged helix DNA-binding domain"/>
    <property type="match status" value="1"/>
</dbReference>
<protein>
    <recommendedName>
        <fullName evidence="3">Disease resistance protein winged helix domain-containing protein</fullName>
    </recommendedName>
</protein>
<dbReference type="InterPro" id="IPR058922">
    <property type="entry name" value="WHD_DRP"/>
</dbReference>
<dbReference type="InterPro" id="IPR036388">
    <property type="entry name" value="WH-like_DNA-bd_sf"/>
</dbReference>
<dbReference type="PANTHER" id="PTHR23155">
    <property type="entry name" value="DISEASE RESISTANCE PROTEIN RP"/>
    <property type="match status" value="1"/>
</dbReference>
<comment type="caution">
    <text evidence="4">The sequence shown here is derived from an EMBL/GenBank/DDBJ whole genome shotgun (WGS) entry which is preliminary data.</text>
</comment>
<name>A0ABS8V314_DATST</name>
<evidence type="ECO:0000313" key="5">
    <source>
        <dbReference type="Proteomes" id="UP000823775"/>
    </source>
</evidence>
<reference evidence="4 5" key="1">
    <citation type="journal article" date="2021" name="BMC Genomics">
        <title>Datura genome reveals duplications of psychoactive alkaloid biosynthetic genes and high mutation rate following tissue culture.</title>
        <authorList>
            <person name="Rajewski A."/>
            <person name="Carter-House D."/>
            <person name="Stajich J."/>
            <person name="Litt A."/>
        </authorList>
    </citation>
    <scope>NUCLEOTIDE SEQUENCE [LARGE SCALE GENOMIC DNA]</scope>
    <source>
        <strain evidence="4">AR-01</strain>
    </source>
</reference>
<proteinExistence type="predicted"/>
<dbReference type="InterPro" id="IPR044974">
    <property type="entry name" value="Disease_R_plants"/>
</dbReference>
<sequence>MFECCGTELQSFASIKKRLASCILVPFPQVFDIPAWKLIRLWIVGGLIVSKLSGNEIEEIAEYYLNDFANRNLVMVMGKRSDGRIKTCRVHNMLHEFCIKEATRMSLFQQVFLTSDQDIPSI</sequence>
<keyword evidence="2" id="KW-0067">ATP-binding</keyword>
<evidence type="ECO:0000256" key="1">
    <source>
        <dbReference type="ARBA" id="ARBA00022741"/>
    </source>
</evidence>
<dbReference type="Pfam" id="PF23559">
    <property type="entry name" value="WHD_DRP"/>
    <property type="match status" value="1"/>
</dbReference>
<keyword evidence="1" id="KW-0547">Nucleotide-binding</keyword>
<evidence type="ECO:0000256" key="2">
    <source>
        <dbReference type="ARBA" id="ARBA00022840"/>
    </source>
</evidence>
<feature type="domain" description="Disease resistance protein winged helix" evidence="3">
    <location>
        <begin position="27"/>
        <end position="97"/>
    </location>
</feature>
<keyword evidence="5" id="KW-1185">Reference proteome</keyword>
<dbReference type="EMBL" id="JACEIK010003197">
    <property type="protein sequence ID" value="MCD9640762.1"/>
    <property type="molecule type" value="Genomic_DNA"/>
</dbReference>